<dbReference type="RefSeq" id="WP_133162057.1">
    <property type="nucleotide sequence ID" value="NZ_BFAG01000013.1"/>
</dbReference>
<organism evidence="1 2">
    <name type="scientific">Deinococcus aerius</name>
    <dbReference type="NCBI Taxonomy" id="200253"/>
    <lineage>
        <taxon>Bacteria</taxon>
        <taxon>Thermotogati</taxon>
        <taxon>Deinococcota</taxon>
        <taxon>Deinococci</taxon>
        <taxon>Deinococcales</taxon>
        <taxon>Deinococcaceae</taxon>
        <taxon>Deinococcus</taxon>
    </lineage>
</organism>
<gene>
    <name evidence="1" type="ORF">DAERI_130073</name>
</gene>
<proteinExistence type="predicted"/>
<evidence type="ECO:0000313" key="2">
    <source>
        <dbReference type="Proteomes" id="UP000236569"/>
    </source>
</evidence>
<dbReference type="Proteomes" id="UP000236569">
    <property type="component" value="Unassembled WGS sequence"/>
</dbReference>
<comment type="caution">
    <text evidence="1">The sequence shown here is derived from an EMBL/GenBank/DDBJ whole genome shotgun (WGS) entry which is preliminary data.</text>
</comment>
<accession>A0A2I9CYK6</accession>
<evidence type="ECO:0000313" key="1">
    <source>
        <dbReference type="EMBL" id="GBF07243.1"/>
    </source>
</evidence>
<dbReference type="OrthoDB" id="456914at2"/>
<protein>
    <submittedName>
        <fullName evidence="1">Uncharacterized protein</fullName>
    </submittedName>
</protein>
<dbReference type="EMBL" id="BFAG01000013">
    <property type="protein sequence ID" value="GBF07243.1"/>
    <property type="molecule type" value="Genomic_DNA"/>
</dbReference>
<dbReference type="AlphaFoldDB" id="A0A2I9CYK6"/>
<reference evidence="2" key="1">
    <citation type="submission" date="2018-01" db="EMBL/GenBank/DDBJ databases">
        <title>Draft Genome Sequence of the Radioresistant Bacterium Deinococcus aerius TR0125, Isolated from the Higher Atmosphere above Japan.</title>
        <authorList>
            <person name="Satoh K."/>
            <person name="Arai H."/>
            <person name="Sanzen T."/>
            <person name="Kawaguchi Y."/>
            <person name="Hayashi H."/>
            <person name="Yokobori S."/>
            <person name="Yamagishi A."/>
            <person name="Oono Y."/>
            <person name="Narumi I."/>
        </authorList>
    </citation>
    <scope>NUCLEOTIDE SEQUENCE [LARGE SCALE GENOMIC DNA]</scope>
    <source>
        <strain evidence="2">TR0125</strain>
    </source>
</reference>
<sequence length="237" mass="25684">MTAASASEQPDFQKLYQQVTALMDFARPLADRLMAAGSLEGALQEGQQMAVEGLMQHGRAFMAQVGVEVGFAGMGSPPDVRDASNGAAVNAAQAGQGTSSLNLGGLAGLANAAPGVMYARIGVEGMRVAADFARDYVEVVQRETTKRHDITAQRDIRVRELELVRETLEQYLKATFDERRSNFQELFKRLDVAQGQGDVQGMQMVLAGILDLAKSSPFKDLATFKRNLDNPDFVLEL</sequence>
<keyword evidence="2" id="KW-1185">Reference proteome</keyword>
<name>A0A2I9CYK6_9DEIO</name>